<dbReference type="RefSeq" id="WP_207857679.1">
    <property type="nucleotide sequence ID" value="NZ_UPPP01000076.1"/>
</dbReference>
<feature type="binding site" evidence="2">
    <location>
        <position position="356"/>
    </location>
    <ligand>
        <name>substrate</name>
    </ligand>
</feature>
<comment type="similarity">
    <text evidence="2">Belongs to the AB hydrolase superfamily. MetX family.</text>
</comment>
<keyword evidence="6" id="KW-1185">Reference proteome</keyword>
<organism evidence="5 6">
    <name type="scientific">Lucifera butyrica</name>
    <dbReference type="NCBI Taxonomy" id="1351585"/>
    <lineage>
        <taxon>Bacteria</taxon>
        <taxon>Bacillati</taxon>
        <taxon>Bacillota</taxon>
        <taxon>Negativicutes</taxon>
        <taxon>Veillonellales</taxon>
        <taxon>Veillonellaceae</taxon>
        <taxon>Lucifera</taxon>
    </lineage>
</organism>
<gene>
    <name evidence="2" type="primary">metXA</name>
    <name evidence="5" type="ORF">LUCI_2801</name>
</gene>
<dbReference type="EMBL" id="UPPP01000076">
    <property type="protein sequence ID" value="VBB07537.1"/>
    <property type="molecule type" value="Genomic_DNA"/>
</dbReference>
<protein>
    <recommendedName>
        <fullName evidence="2">Homoserine O-acetyltransferase</fullName>
        <shortName evidence="2">HAT</shortName>
        <ecNumber evidence="2">2.3.1.31</ecNumber>
    </recommendedName>
    <alternativeName>
        <fullName evidence="2">Homoserine transacetylase</fullName>
        <shortName evidence="2">HTA</shortName>
    </alternativeName>
</protein>
<name>A0A498R9A9_9FIRM</name>
<comment type="pathway">
    <text evidence="2">Amino-acid biosynthesis; L-methionine biosynthesis via de novo pathway; O-acetyl-L-homoserine from L-homoserine: step 1/1.</text>
</comment>
<dbReference type="EC" id="2.3.1.31" evidence="2"/>
<evidence type="ECO:0000256" key="1">
    <source>
        <dbReference type="ARBA" id="ARBA00022679"/>
    </source>
</evidence>
<dbReference type="GO" id="GO:0004414">
    <property type="term" value="F:homoserine O-acetyltransferase activity"/>
    <property type="evidence" value="ECO:0007669"/>
    <property type="project" value="UniProtKB-UniRule"/>
</dbReference>
<feature type="active site" evidence="2 3">
    <location>
        <position position="322"/>
    </location>
</feature>
<keyword evidence="1 2" id="KW-0808">Transferase</keyword>
<dbReference type="Gene3D" id="1.10.1740.110">
    <property type="match status" value="1"/>
</dbReference>
<evidence type="ECO:0000256" key="3">
    <source>
        <dbReference type="PIRSR" id="PIRSR000443-1"/>
    </source>
</evidence>
<dbReference type="AlphaFoldDB" id="A0A498R9A9"/>
<dbReference type="GO" id="GO:0009092">
    <property type="term" value="P:homoserine metabolic process"/>
    <property type="evidence" value="ECO:0007669"/>
    <property type="project" value="TreeGrafter"/>
</dbReference>
<dbReference type="Pfam" id="PF00561">
    <property type="entry name" value="Abhydrolase_1"/>
    <property type="match status" value="1"/>
</dbReference>
<proteinExistence type="inferred from homology"/>
<dbReference type="PIRSF" id="PIRSF000443">
    <property type="entry name" value="Homoser_Ac_trans"/>
    <property type="match status" value="1"/>
</dbReference>
<sequence>MNGKENSAGPVITFFPGFKWRPALKIMQVASPDEPLHLVSGDTLTEAMVAYETYGRLAADCSNVIVVEHALTGDSHPASHQDNGEPGWWEPLLGPGRLLDTNRYFIVCANVLGGCQGSTGPASLNPATGKAYGMTFPQVTIRDMVAVQKRLLTKLGISHVMMIAGGSMGGMQALQWGVDDPDFMDSIVAIAAPGYSSAQSIAYNKAGREAIMLDPEWREGNYYGSHGPAKGLTIARTIGMVTYQSEVSMDHKFGRRTRDGYFEIENYLNHQGESLAKRFDANTYLYLLKALDLYDLAAGYPSYEEALRRIKANVLVVGIRSDILYPAYQQQELVAALTYAGVRARYAEIDTPNGHDGFLLDFHLLRPILLEFMEKLWLKKKEYWPLFRPTQLAYAGARLVSQKSREAIKYSRSG</sequence>
<evidence type="ECO:0000313" key="5">
    <source>
        <dbReference type="EMBL" id="VBB07537.1"/>
    </source>
</evidence>
<reference evidence="5 6" key="1">
    <citation type="submission" date="2018-06" db="EMBL/GenBank/DDBJ databases">
        <authorList>
            <person name="Strepis N."/>
        </authorList>
    </citation>
    <scope>NUCLEOTIDE SEQUENCE [LARGE SCALE GENOMIC DNA]</scope>
    <source>
        <strain evidence="5">LUCI</strain>
    </source>
</reference>
<dbReference type="HAMAP" id="MF_00296">
    <property type="entry name" value="MetX_acyltransf"/>
    <property type="match status" value="1"/>
</dbReference>
<accession>A0A498R9A9</accession>
<dbReference type="NCBIfam" id="TIGR01392">
    <property type="entry name" value="homoserO_Ac_trn"/>
    <property type="match status" value="1"/>
</dbReference>
<evidence type="ECO:0000256" key="2">
    <source>
        <dbReference type="HAMAP-Rule" id="MF_00296"/>
    </source>
</evidence>
<keyword evidence="5" id="KW-0378">Hydrolase</keyword>
<dbReference type="GO" id="GO:0009086">
    <property type="term" value="P:methionine biosynthetic process"/>
    <property type="evidence" value="ECO:0007669"/>
    <property type="project" value="UniProtKB-UniRule"/>
</dbReference>
<dbReference type="PANTHER" id="PTHR32268">
    <property type="entry name" value="HOMOSERINE O-ACETYLTRANSFERASE"/>
    <property type="match status" value="1"/>
</dbReference>
<comment type="subunit">
    <text evidence="2">Homodimer.</text>
</comment>
<dbReference type="Gene3D" id="3.40.50.1820">
    <property type="entry name" value="alpha/beta hydrolase"/>
    <property type="match status" value="1"/>
</dbReference>
<comment type="function">
    <text evidence="2">Transfers an acetyl group from acetyl-CoA to L-homoserine, forming acetyl-L-homoserine.</text>
</comment>
<dbReference type="InterPro" id="IPR029058">
    <property type="entry name" value="AB_hydrolase_fold"/>
</dbReference>
<feature type="active site" description="Nucleophile" evidence="2 3">
    <location>
        <position position="167"/>
    </location>
</feature>
<keyword evidence="2" id="KW-0963">Cytoplasm</keyword>
<keyword evidence="2" id="KW-0012">Acyltransferase</keyword>
<comment type="catalytic activity">
    <reaction evidence="2">
        <text>L-homoserine + acetyl-CoA = O-acetyl-L-homoserine + CoA</text>
        <dbReference type="Rhea" id="RHEA:13701"/>
        <dbReference type="ChEBI" id="CHEBI:57287"/>
        <dbReference type="ChEBI" id="CHEBI:57288"/>
        <dbReference type="ChEBI" id="CHEBI:57476"/>
        <dbReference type="ChEBI" id="CHEBI:57716"/>
        <dbReference type="EC" id="2.3.1.31"/>
    </reaction>
</comment>
<dbReference type="SUPFAM" id="SSF53474">
    <property type="entry name" value="alpha/beta-Hydrolases"/>
    <property type="match status" value="1"/>
</dbReference>
<comment type="subcellular location">
    <subcellularLocation>
        <location evidence="2">Cytoplasm</location>
    </subcellularLocation>
</comment>
<evidence type="ECO:0000259" key="4">
    <source>
        <dbReference type="Pfam" id="PF00561"/>
    </source>
</evidence>
<dbReference type="Proteomes" id="UP000277811">
    <property type="component" value="Unassembled WGS sequence"/>
</dbReference>
<dbReference type="InterPro" id="IPR000073">
    <property type="entry name" value="AB_hydrolase_1"/>
</dbReference>
<dbReference type="GO" id="GO:0005737">
    <property type="term" value="C:cytoplasm"/>
    <property type="evidence" value="ECO:0007669"/>
    <property type="project" value="UniProtKB-SubCell"/>
</dbReference>
<feature type="active site" evidence="2 3">
    <location>
        <position position="355"/>
    </location>
</feature>
<dbReference type="NCBIfam" id="NF001209">
    <property type="entry name" value="PRK00175.1"/>
    <property type="match status" value="1"/>
</dbReference>
<dbReference type="InterPro" id="IPR008220">
    <property type="entry name" value="HAT_MetX-like"/>
</dbReference>
<comment type="caution">
    <text evidence="2">Lacks conserved residue(s) required for the propagation of feature annotation.</text>
</comment>
<dbReference type="UniPathway" id="UPA00051">
    <property type="reaction ID" value="UER00074"/>
</dbReference>
<keyword evidence="2" id="KW-0028">Amino-acid biosynthesis</keyword>
<dbReference type="PANTHER" id="PTHR32268:SF11">
    <property type="entry name" value="HOMOSERINE O-ACETYLTRANSFERASE"/>
    <property type="match status" value="1"/>
</dbReference>
<feature type="binding site" evidence="2">
    <location>
        <position position="236"/>
    </location>
    <ligand>
        <name>substrate</name>
    </ligand>
</feature>
<dbReference type="GO" id="GO:0016787">
    <property type="term" value="F:hydrolase activity"/>
    <property type="evidence" value="ECO:0007669"/>
    <property type="project" value="UniProtKB-KW"/>
</dbReference>
<keyword evidence="2" id="KW-0486">Methionine biosynthesis</keyword>
<evidence type="ECO:0000313" key="6">
    <source>
        <dbReference type="Proteomes" id="UP000277811"/>
    </source>
</evidence>
<feature type="domain" description="AB hydrolase-1" evidence="4">
    <location>
        <begin position="63"/>
        <end position="359"/>
    </location>
</feature>